<protein>
    <submittedName>
        <fullName evidence="2">Uncharacterized protein</fullName>
    </submittedName>
</protein>
<sequence>MIRTARRGSKGNTRSGSENEISEKAKIPRRLTDNPTSSRETLMLPREHWEGERREANLILAY</sequence>
<feature type="region of interest" description="Disordered" evidence="1">
    <location>
        <begin position="1"/>
        <end position="41"/>
    </location>
</feature>
<reference evidence="2" key="1">
    <citation type="submission" date="2019-12" db="EMBL/GenBank/DDBJ databases">
        <title>Genome sequencing and annotation of Brassica cretica.</title>
        <authorList>
            <person name="Studholme D.J."/>
            <person name="Sarris P."/>
        </authorList>
    </citation>
    <scope>NUCLEOTIDE SEQUENCE</scope>
    <source>
        <strain evidence="2">PFS-109/04</strain>
        <tissue evidence="2">Leaf</tissue>
    </source>
</reference>
<accession>A0A8S9PCC7</accession>
<organism evidence="2 3">
    <name type="scientific">Brassica cretica</name>
    <name type="common">Mustard</name>
    <dbReference type="NCBI Taxonomy" id="69181"/>
    <lineage>
        <taxon>Eukaryota</taxon>
        <taxon>Viridiplantae</taxon>
        <taxon>Streptophyta</taxon>
        <taxon>Embryophyta</taxon>
        <taxon>Tracheophyta</taxon>
        <taxon>Spermatophyta</taxon>
        <taxon>Magnoliopsida</taxon>
        <taxon>eudicotyledons</taxon>
        <taxon>Gunneridae</taxon>
        <taxon>Pentapetalae</taxon>
        <taxon>rosids</taxon>
        <taxon>malvids</taxon>
        <taxon>Brassicales</taxon>
        <taxon>Brassicaceae</taxon>
        <taxon>Brassiceae</taxon>
        <taxon>Brassica</taxon>
    </lineage>
</organism>
<gene>
    <name evidence="2" type="ORF">F2Q69_00003542</name>
</gene>
<comment type="caution">
    <text evidence="2">The sequence shown here is derived from an EMBL/GenBank/DDBJ whole genome shotgun (WGS) entry which is preliminary data.</text>
</comment>
<name>A0A8S9PCC7_BRACR</name>
<proteinExistence type="predicted"/>
<evidence type="ECO:0000313" key="3">
    <source>
        <dbReference type="Proteomes" id="UP000712600"/>
    </source>
</evidence>
<feature type="compositionally biased region" description="Basic and acidic residues" evidence="1">
    <location>
        <begin position="21"/>
        <end position="32"/>
    </location>
</feature>
<dbReference type="EMBL" id="QGKX02001521">
    <property type="protein sequence ID" value="KAF3511002.1"/>
    <property type="molecule type" value="Genomic_DNA"/>
</dbReference>
<evidence type="ECO:0000256" key="1">
    <source>
        <dbReference type="SAM" id="MobiDB-lite"/>
    </source>
</evidence>
<dbReference type="Proteomes" id="UP000712600">
    <property type="component" value="Unassembled WGS sequence"/>
</dbReference>
<evidence type="ECO:0000313" key="2">
    <source>
        <dbReference type="EMBL" id="KAF3511002.1"/>
    </source>
</evidence>
<feature type="compositionally biased region" description="Polar residues" evidence="1">
    <location>
        <begin position="10"/>
        <end position="19"/>
    </location>
</feature>
<dbReference type="AlphaFoldDB" id="A0A8S9PCC7"/>